<name>A0A6M3X7F3_9ZZZZ</name>
<protein>
    <submittedName>
        <fullName evidence="2">Uncharacterized protein</fullName>
    </submittedName>
</protein>
<sequence length="147" mass="18080">MIMTELITEKEWNDFLEMQEKIRKLVEIKTVKLSMIKYGRLPDGKDADFDLIESEFESGCIFVKYLTYSCGESDADQYNLPFEFLWDETYPAKYKEEHEKKKKLLIEKREREEQEEKKKNDERWEKCERKEYERLKEKYEGNKEFEI</sequence>
<feature type="coiled-coil region" evidence="1">
    <location>
        <begin position="94"/>
        <end position="122"/>
    </location>
</feature>
<dbReference type="EMBL" id="MT143905">
    <property type="protein sequence ID" value="QJH92615.1"/>
    <property type="molecule type" value="Genomic_DNA"/>
</dbReference>
<proteinExistence type="predicted"/>
<accession>A0A6M3X7F3</accession>
<keyword evidence="1" id="KW-0175">Coiled coil</keyword>
<evidence type="ECO:0000256" key="1">
    <source>
        <dbReference type="SAM" id="Coils"/>
    </source>
</evidence>
<organism evidence="2">
    <name type="scientific">viral metagenome</name>
    <dbReference type="NCBI Taxonomy" id="1070528"/>
    <lineage>
        <taxon>unclassified sequences</taxon>
        <taxon>metagenomes</taxon>
        <taxon>organismal metagenomes</taxon>
    </lineage>
</organism>
<reference evidence="2" key="1">
    <citation type="submission" date="2020-03" db="EMBL/GenBank/DDBJ databases">
        <title>The deep terrestrial virosphere.</title>
        <authorList>
            <person name="Holmfeldt K."/>
            <person name="Nilsson E."/>
            <person name="Simone D."/>
            <person name="Lopez-Fernandez M."/>
            <person name="Wu X."/>
            <person name="de Brujin I."/>
            <person name="Lundin D."/>
            <person name="Andersson A."/>
            <person name="Bertilsson S."/>
            <person name="Dopson M."/>
        </authorList>
    </citation>
    <scope>NUCLEOTIDE SEQUENCE</scope>
    <source>
        <strain evidence="2">MM171A03038</strain>
    </source>
</reference>
<dbReference type="AlphaFoldDB" id="A0A6M3X7F3"/>
<gene>
    <name evidence="2" type="ORF">MM171A03038_0009</name>
</gene>
<evidence type="ECO:0000313" key="2">
    <source>
        <dbReference type="EMBL" id="QJH92615.1"/>
    </source>
</evidence>